<feature type="region of interest" description="Disordered" evidence="1">
    <location>
        <begin position="1180"/>
        <end position="1220"/>
    </location>
</feature>
<evidence type="ECO:0000313" key="3">
    <source>
        <dbReference type="Proteomes" id="UP000219338"/>
    </source>
</evidence>
<evidence type="ECO:0000256" key="1">
    <source>
        <dbReference type="SAM" id="MobiDB-lite"/>
    </source>
</evidence>
<proteinExistence type="predicted"/>
<name>A0A284QKZ6_ARMOS</name>
<feature type="region of interest" description="Disordered" evidence="1">
    <location>
        <begin position="340"/>
        <end position="368"/>
    </location>
</feature>
<keyword evidence="3" id="KW-1185">Reference proteome</keyword>
<protein>
    <submittedName>
        <fullName evidence="2">Uncharacterized protein</fullName>
    </submittedName>
</protein>
<evidence type="ECO:0000313" key="2">
    <source>
        <dbReference type="EMBL" id="SJK97141.1"/>
    </source>
</evidence>
<dbReference type="OrthoDB" id="3266192at2759"/>
<dbReference type="Proteomes" id="UP000219338">
    <property type="component" value="Unassembled WGS sequence"/>
</dbReference>
<feature type="region of interest" description="Disordered" evidence="1">
    <location>
        <begin position="1"/>
        <end position="24"/>
    </location>
</feature>
<accession>A0A284QKZ6</accession>
<organism evidence="2 3">
    <name type="scientific">Armillaria ostoyae</name>
    <name type="common">Armillaria root rot fungus</name>
    <dbReference type="NCBI Taxonomy" id="47428"/>
    <lineage>
        <taxon>Eukaryota</taxon>
        <taxon>Fungi</taxon>
        <taxon>Dikarya</taxon>
        <taxon>Basidiomycota</taxon>
        <taxon>Agaricomycotina</taxon>
        <taxon>Agaricomycetes</taxon>
        <taxon>Agaricomycetidae</taxon>
        <taxon>Agaricales</taxon>
        <taxon>Marasmiineae</taxon>
        <taxon>Physalacriaceae</taxon>
        <taxon>Armillaria</taxon>
    </lineage>
</organism>
<feature type="compositionally biased region" description="Low complexity" evidence="1">
    <location>
        <begin position="1"/>
        <end position="16"/>
    </location>
</feature>
<feature type="compositionally biased region" description="Acidic residues" evidence="1">
    <location>
        <begin position="343"/>
        <end position="368"/>
    </location>
</feature>
<sequence length="1220" mass="136092">MSDHSSSQSSTPNDSNLHSEEYSDLDDDVLDQIRDILDEDLNIRGAMVYFQTDGTDAPNPCITIKGFGPVGFPLTTENARALMEFPQSNDSSIRDFDRELVELHNPVWDQWAQDTVLVEACARLGLGDNCKCELDKMTIQSWSPSTAENASCISTLQSEANQLHHSFFLPRSTRMTQLGCVEVLLPSRFSGGDVTVAYPIIPSYPEKLTQWSEHSELSTTVLGARCGYVKTVAPIQAGYRASLSYRILSSLRPERQPIFDPKKAVSRLLETLNPHNYPPDVAAINLSHKYEPSSSFSGSSLTGSDDVLLSCMRPVADAIGLKLLVANIVHERSEYNFIHGRDDWEDDESNDDGEGEGDEEYEDEDEADLEATRNLSNRKKRFKSNAEIFSFIERHQKDNEADFTEDAYFYRGIKIKQMVDLDGMPVTIEDFDLQSSDIIHDAGYGQGYPEYDHGYSDDHFWENEDRGEPDIKEFDEYANEDNFLAGYVKQEWKATILLICQKRVRIDVGDEFELACYHLQTSNTTTPNDTETGAVEFLMEWCEEDSDESDQQVPDGDPDATNEKLNRAASALARCAVRWNDIELFSRVIRECVVMTDVAGRISVPDFVAAYEKFFWVNAEKWLIEIITVWEISRLTYGLVSGVMQAAIAKGDAPAIEGCQEKRDLILSSLKPVNRDEVPWLADVAKERGVEFFRDYVIPSLQQQNLCVRFWLDLGRKIWSAEDTFSSSNAFPAFVSEIMNLVVQKFTSLADLDHASFDPCCSHATEMDTSLVMDILTFCVRTGNIQHCGTILEQMMSWANRNDVKELLPWQCYNDLAGELDEFLRSHPNSTAADDPWTPFFQAAAEISIKESRLNDDILATISISLNRAGGVLALKSIMNAEGLAYMAAQKKGSLKRLVLHMRANLVTSEAPAQARRDLDDVLMACVNAVIEHFDFAGLSDLAGDEAVNKVIALLKFSSDAGVGIQCYPAVLDQLLSSAGITQGELLKTYLTDILVPLIDPLRTLLIGLGISIKEGPIKSFCSVVTRIFVSKVVGKKPAETKIPNIATFGCACSECSRLKYFLQNGPTVSFDIHDIQRVRTHAETRLQAVEAKKWGVEWRTVRGTRPLKLHVSGFVFGESFSMLSRYKISKPEWLAHRQQGLNLLDSLGDAETQNAVLGEDRPWILGTLNGSLGPNDVPLPIEGVVPHPANSSAGRKRPLDDSEDGPSSIKKQRPNSDSL</sequence>
<dbReference type="AlphaFoldDB" id="A0A284QKZ6"/>
<dbReference type="OMA" id="RWNDIEL"/>
<reference evidence="3" key="1">
    <citation type="journal article" date="2017" name="Nat. Ecol. Evol.">
        <title>Genome expansion and lineage-specific genetic innovations in the forest pathogenic fungi Armillaria.</title>
        <authorList>
            <person name="Sipos G."/>
            <person name="Prasanna A.N."/>
            <person name="Walter M.C."/>
            <person name="O'Connor E."/>
            <person name="Balint B."/>
            <person name="Krizsan K."/>
            <person name="Kiss B."/>
            <person name="Hess J."/>
            <person name="Varga T."/>
            <person name="Slot J."/>
            <person name="Riley R."/>
            <person name="Boka B."/>
            <person name="Rigling D."/>
            <person name="Barry K."/>
            <person name="Lee J."/>
            <person name="Mihaltcheva S."/>
            <person name="LaButti K."/>
            <person name="Lipzen A."/>
            <person name="Waldron R."/>
            <person name="Moloney N.M."/>
            <person name="Sperisen C."/>
            <person name="Kredics L."/>
            <person name="Vagvoelgyi C."/>
            <person name="Patrignani A."/>
            <person name="Fitzpatrick D."/>
            <person name="Nagy I."/>
            <person name="Doyle S."/>
            <person name="Anderson J.B."/>
            <person name="Grigoriev I.V."/>
            <person name="Gueldener U."/>
            <person name="Muensterkoetter M."/>
            <person name="Nagy L.G."/>
        </authorList>
    </citation>
    <scope>NUCLEOTIDE SEQUENCE [LARGE SCALE GENOMIC DNA]</scope>
    <source>
        <strain evidence="3">C18/9</strain>
    </source>
</reference>
<dbReference type="EMBL" id="FUEG01000001">
    <property type="protein sequence ID" value="SJK97141.1"/>
    <property type="molecule type" value="Genomic_DNA"/>
</dbReference>
<gene>
    <name evidence="2" type="ORF">ARMOST_00392</name>
</gene>